<feature type="coiled-coil region" evidence="1">
    <location>
        <begin position="168"/>
        <end position="391"/>
    </location>
</feature>
<evidence type="ECO:0000313" key="4">
    <source>
        <dbReference type="Proteomes" id="UP001328107"/>
    </source>
</evidence>
<feature type="region of interest" description="Disordered" evidence="2">
    <location>
        <begin position="452"/>
        <end position="487"/>
    </location>
</feature>
<protein>
    <recommendedName>
        <fullName evidence="5">Spindle assembly abnormal protein 6 N-terminal domain-containing protein</fullName>
    </recommendedName>
</protein>
<dbReference type="InterPro" id="IPR038558">
    <property type="entry name" value="SAS-6_N_sf"/>
</dbReference>
<dbReference type="Gene3D" id="2.170.210.20">
    <property type="entry name" value="Spindle assembly abnormal protein 6, N-terminal domain"/>
    <property type="match status" value="1"/>
</dbReference>
<dbReference type="Gene3D" id="6.10.140.2140">
    <property type="match status" value="1"/>
</dbReference>
<keyword evidence="4" id="KW-1185">Reference proteome</keyword>
<sequence>RFIQMTSQTSTVRESTSVLFMQKLDMHVEFKGDPSGSQCRKTMKLKIFERMINNENELRAELCSVDYDMVYAGGVTKANFPQLSKRFKLSVNLDRFADGLIHHLKPQNSQPIEIYVILSDDQSKCSFEVRRSASEIVRSQVPLELDALRGEELLTYIKSELREQRKIASVEQSRRKRAEERIGVLEKEEEKNRKLEEWNERLREECKNAKESAEDNKIDLNEWKQKYEAEEQENYELKGTIEDQINEIKGLQDDVHELMDSEDKMKRENEELADEIEDIRVKLMGKKSELDDANYQLKQAKSKIATLTKELKSTARNPAILDKMMEIVKRGEPPVQSCDEKKLKELEEDLKEKNALIDSMTARITNLTKEKEESEAMVRQLRQEAEGRERLIKVYQSTRIHSNSPSYSPGLTAYSTPPSVMTTTPSTARYLSQERVEGVQRGPLLPYNRPLVSPLSRPLHGQTEAAPIPQSPLLSYQNHPRFDVRKN</sequence>
<proteinExistence type="predicted"/>
<accession>A0AAN5CNK7</accession>
<dbReference type="AlphaFoldDB" id="A0AAN5CNK7"/>
<evidence type="ECO:0008006" key="5">
    <source>
        <dbReference type="Google" id="ProtNLM"/>
    </source>
</evidence>
<keyword evidence="1" id="KW-0175">Coiled coil</keyword>
<comment type="caution">
    <text evidence="3">The sequence shown here is derived from an EMBL/GenBank/DDBJ whole genome shotgun (WGS) entry which is preliminary data.</text>
</comment>
<evidence type="ECO:0000256" key="1">
    <source>
        <dbReference type="SAM" id="Coils"/>
    </source>
</evidence>
<organism evidence="3 4">
    <name type="scientific">Pristionchus mayeri</name>
    <dbReference type="NCBI Taxonomy" id="1317129"/>
    <lineage>
        <taxon>Eukaryota</taxon>
        <taxon>Metazoa</taxon>
        <taxon>Ecdysozoa</taxon>
        <taxon>Nematoda</taxon>
        <taxon>Chromadorea</taxon>
        <taxon>Rhabditida</taxon>
        <taxon>Rhabditina</taxon>
        <taxon>Diplogasteromorpha</taxon>
        <taxon>Diplogasteroidea</taxon>
        <taxon>Neodiplogasteridae</taxon>
        <taxon>Pristionchus</taxon>
    </lineage>
</organism>
<evidence type="ECO:0000256" key="2">
    <source>
        <dbReference type="SAM" id="MobiDB-lite"/>
    </source>
</evidence>
<feature type="non-terminal residue" evidence="3">
    <location>
        <position position="1"/>
    </location>
</feature>
<dbReference type="EMBL" id="BTRK01000004">
    <property type="protein sequence ID" value="GMR47723.1"/>
    <property type="molecule type" value="Genomic_DNA"/>
</dbReference>
<evidence type="ECO:0000313" key="3">
    <source>
        <dbReference type="EMBL" id="GMR47723.1"/>
    </source>
</evidence>
<gene>
    <name evidence="3" type="ORF">PMAYCL1PPCAC_17918</name>
</gene>
<dbReference type="Proteomes" id="UP001328107">
    <property type="component" value="Unassembled WGS sequence"/>
</dbReference>
<reference evidence="4" key="1">
    <citation type="submission" date="2022-10" db="EMBL/GenBank/DDBJ databases">
        <title>Genome assembly of Pristionchus species.</title>
        <authorList>
            <person name="Yoshida K."/>
            <person name="Sommer R.J."/>
        </authorList>
    </citation>
    <scope>NUCLEOTIDE SEQUENCE [LARGE SCALE GENOMIC DNA]</scope>
    <source>
        <strain evidence="4">RS5460</strain>
    </source>
</reference>
<name>A0AAN5CNK7_9BILA</name>